<gene>
    <name evidence="1" type="ORF">FHP25_11585</name>
</gene>
<dbReference type="OrthoDB" id="7277196at2"/>
<dbReference type="EMBL" id="VDUZ01000011">
    <property type="protein sequence ID" value="TXL76446.1"/>
    <property type="molecule type" value="Genomic_DNA"/>
</dbReference>
<dbReference type="AlphaFoldDB" id="A0A5C8PP32"/>
<evidence type="ECO:0000313" key="1">
    <source>
        <dbReference type="EMBL" id="TXL76446.1"/>
    </source>
</evidence>
<evidence type="ECO:0000313" key="2">
    <source>
        <dbReference type="Proteomes" id="UP000321638"/>
    </source>
</evidence>
<accession>A0A5C8PP32</accession>
<proteinExistence type="predicted"/>
<sequence length="105" mass="11614">MTALTIVLPVGSARAGDYPTPVIVDYVIGCMASNGETQDMLRRCSCSIDAIASIIPYETYEQAETIMRMQQTMGAQATLFRNTKALKVKVDELRLAQVEADFRCF</sequence>
<name>A0A5C8PP32_9HYPH</name>
<comment type="caution">
    <text evidence="1">The sequence shown here is derived from an EMBL/GenBank/DDBJ whole genome shotgun (WGS) entry which is preliminary data.</text>
</comment>
<dbReference type="Proteomes" id="UP000321638">
    <property type="component" value="Unassembled WGS sequence"/>
</dbReference>
<reference evidence="1 2" key="1">
    <citation type="submission" date="2019-06" db="EMBL/GenBank/DDBJ databases">
        <title>New taxonomy in bacterial strain CC-CFT640, isolated from vineyard.</title>
        <authorList>
            <person name="Lin S.-Y."/>
            <person name="Tsai C.-F."/>
            <person name="Young C.-C."/>
        </authorList>
    </citation>
    <scope>NUCLEOTIDE SEQUENCE [LARGE SCALE GENOMIC DNA]</scope>
    <source>
        <strain evidence="1 2">CC-CFT640</strain>
    </source>
</reference>
<keyword evidence="2" id="KW-1185">Reference proteome</keyword>
<protein>
    <submittedName>
        <fullName evidence="1">Uncharacterized protein</fullName>
    </submittedName>
</protein>
<organism evidence="1 2">
    <name type="scientific">Vineibacter terrae</name>
    <dbReference type="NCBI Taxonomy" id="2586908"/>
    <lineage>
        <taxon>Bacteria</taxon>
        <taxon>Pseudomonadati</taxon>
        <taxon>Pseudomonadota</taxon>
        <taxon>Alphaproteobacteria</taxon>
        <taxon>Hyphomicrobiales</taxon>
        <taxon>Vineibacter</taxon>
    </lineage>
</organism>